<accession>E3Q9J5</accession>
<organism evidence="2">
    <name type="scientific">Colletotrichum graminicola (strain M1.001 / M2 / FGSC 10212)</name>
    <name type="common">Maize anthracnose fungus</name>
    <name type="synonym">Glomerella graminicola</name>
    <dbReference type="NCBI Taxonomy" id="645133"/>
    <lineage>
        <taxon>Eukaryota</taxon>
        <taxon>Fungi</taxon>
        <taxon>Dikarya</taxon>
        <taxon>Ascomycota</taxon>
        <taxon>Pezizomycotina</taxon>
        <taxon>Sordariomycetes</taxon>
        <taxon>Hypocreomycetidae</taxon>
        <taxon>Glomerellales</taxon>
        <taxon>Glomerellaceae</taxon>
        <taxon>Colletotrichum</taxon>
        <taxon>Colletotrichum graminicola species complex</taxon>
    </lineage>
</organism>
<dbReference type="EMBL" id="GG697337">
    <property type="protein sequence ID" value="EFQ27374.1"/>
    <property type="molecule type" value="Genomic_DNA"/>
</dbReference>
<evidence type="ECO:0000313" key="2">
    <source>
        <dbReference type="Proteomes" id="UP000008782"/>
    </source>
</evidence>
<dbReference type="VEuPathDB" id="FungiDB:GLRG_01869"/>
<protein>
    <submittedName>
        <fullName evidence="1">Uncharacterized protein</fullName>
    </submittedName>
</protein>
<dbReference type="STRING" id="645133.E3Q9J5"/>
<evidence type="ECO:0000313" key="1">
    <source>
        <dbReference type="EMBL" id="EFQ27374.1"/>
    </source>
</evidence>
<proteinExistence type="predicted"/>
<sequence>MKYSGEMYDVFDLKLNIFRHTCSKAGIEEHQLAPIFSIMLRAQAVTFYFSRVCGSSIRDFVEIVQPVRSHFEIQESTQTYLTE</sequence>
<dbReference type="AlphaFoldDB" id="E3Q9J5"/>
<gene>
    <name evidence="1" type="ORF">GLRG_01869</name>
</gene>
<keyword evidence="2" id="KW-1185">Reference proteome</keyword>
<dbReference type="Proteomes" id="UP000008782">
    <property type="component" value="Unassembled WGS sequence"/>
</dbReference>
<dbReference type="OrthoDB" id="4850545at2759"/>
<dbReference type="GeneID" id="24407234"/>
<name>E3Q9J5_COLGM</name>
<dbReference type="HOGENOM" id="CLU_2542438_0_0_1"/>
<dbReference type="RefSeq" id="XP_008091394.1">
    <property type="nucleotide sequence ID" value="XM_008093203.1"/>
</dbReference>
<reference evidence="2" key="1">
    <citation type="journal article" date="2012" name="Nat. Genet.">
        <title>Lifestyle transitions in plant pathogenic Colletotrichum fungi deciphered by genome and transcriptome analyses.</title>
        <authorList>
            <person name="O'Connell R.J."/>
            <person name="Thon M.R."/>
            <person name="Hacquard S."/>
            <person name="Amyotte S.G."/>
            <person name="Kleemann J."/>
            <person name="Torres M.F."/>
            <person name="Damm U."/>
            <person name="Buiate E.A."/>
            <person name="Epstein L."/>
            <person name="Alkan N."/>
            <person name="Altmueller J."/>
            <person name="Alvarado-Balderrama L."/>
            <person name="Bauser C.A."/>
            <person name="Becker C."/>
            <person name="Birren B.W."/>
            <person name="Chen Z."/>
            <person name="Choi J."/>
            <person name="Crouch J.A."/>
            <person name="Duvick J.P."/>
            <person name="Farman M.A."/>
            <person name="Gan P."/>
            <person name="Heiman D."/>
            <person name="Henrissat B."/>
            <person name="Howard R.J."/>
            <person name="Kabbage M."/>
            <person name="Koch C."/>
            <person name="Kracher B."/>
            <person name="Kubo Y."/>
            <person name="Law A.D."/>
            <person name="Lebrun M.-H."/>
            <person name="Lee Y.-H."/>
            <person name="Miyara I."/>
            <person name="Moore N."/>
            <person name="Neumann U."/>
            <person name="Nordstroem K."/>
            <person name="Panaccione D.G."/>
            <person name="Panstruga R."/>
            <person name="Place M."/>
            <person name="Proctor R.H."/>
            <person name="Prusky D."/>
            <person name="Rech G."/>
            <person name="Reinhardt R."/>
            <person name="Rollins J.A."/>
            <person name="Rounsley S."/>
            <person name="Schardl C.L."/>
            <person name="Schwartz D.C."/>
            <person name="Shenoy N."/>
            <person name="Shirasu K."/>
            <person name="Sikhakolli U.R."/>
            <person name="Stueber K."/>
            <person name="Sukno S.A."/>
            <person name="Sweigard J.A."/>
            <person name="Takano Y."/>
            <person name="Takahara H."/>
            <person name="Trail F."/>
            <person name="van der Does H.C."/>
            <person name="Voll L.M."/>
            <person name="Will I."/>
            <person name="Young S."/>
            <person name="Zeng Q."/>
            <person name="Zhang J."/>
            <person name="Zhou S."/>
            <person name="Dickman M.B."/>
            <person name="Schulze-Lefert P."/>
            <person name="Ver Loren van Themaat E."/>
            <person name="Ma L.-J."/>
            <person name="Vaillancourt L.J."/>
        </authorList>
    </citation>
    <scope>NUCLEOTIDE SEQUENCE [LARGE SCALE GENOMIC DNA]</scope>
    <source>
        <strain evidence="2">M1.001 / M2 / FGSC 10212</strain>
    </source>
</reference>